<dbReference type="RefSeq" id="WP_012063637.1">
    <property type="nucleotide sequence ID" value="NC_009633.1"/>
</dbReference>
<dbReference type="GO" id="GO:0003723">
    <property type="term" value="F:RNA binding"/>
    <property type="evidence" value="ECO:0007669"/>
    <property type="project" value="UniProtKB-KW"/>
</dbReference>
<evidence type="ECO:0000313" key="6">
    <source>
        <dbReference type="Proteomes" id="UP000001572"/>
    </source>
</evidence>
<keyword evidence="1 3" id="KW-0694">RNA-binding</keyword>
<evidence type="ECO:0000256" key="2">
    <source>
        <dbReference type="ARBA" id="ARBA00029460"/>
    </source>
</evidence>
<dbReference type="InterPro" id="IPR002942">
    <property type="entry name" value="S4_RNA-bd"/>
</dbReference>
<dbReference type="STRING" id="293826.Amet_2509"/>
<dbReference type="PANTHER" id="PTHR32319:SF0">
    <property type="entry name" value="BACTERIAL HEMOLYSIN-LIKE PROTEIN"/>
    <property type="match status" value="1"/>
</dbReference>
<dbReference type="SUPFAM" id="SSF53335">
    <property type="entry name" value="S-adenosyl-L-methionine-dependent methyltransferases"/>
    <property type="match status" value="1"/>
</dbReference>
<dbReference type="InterPro" id="IPR004538">
    <property type="entry name" value="Hemolysin_A/TlyA"/>
</dbReference>
<dbReference type="InterPro" id="IPR029063">
    <property type="entry name" value="SAM-dependent_MTases_sf"/>
</dbReference>
<dbReference type="InterPro" id="IPR047048">
    <property type="entry name" value="TlyA"/>
</dbReference>
<name>A6TR44_ALKMQ</name>
<evidence type="ECO:0000259" key="4">
    <source>
        <dbReference type="SMART" id="SM00363"/>
    </source>
</evidence>
<reference evidence="6" key="1">
    <citation type="journal article" date="2016" name="Genome Announc.">
        <title>Complete genome sequence of Alkaliphilus metalliredigens strain QYMF, an alkaliphilic and metal-reducing bacterium isolated from borax-contaminated leachate ponds.</title>
        <authorList>
            <person name="Hwang C."/>
            <person name="Copeland A."/>
            <person name="Lucas S."/>
            <person name="Lapidus A."/>
            <person name="Barry K."/>
            <person name="Detter J.C."/>
            <person name="Glavina Del Rio T."/>
            <person name="Hammon N."/>
            <person name="Israni S."/>
            <person name="Dalin E."/>
            <person name="Tice H."/>
            <person name="Pitluck S."/>
            <person name="Chertkov O."/>
            <person name="Brettin T."/>
            <person name="Bruce D."/>
            <person name="Han C."/>
            <person name="Schmutz J."/>
            <person name="Larimer F."/>
            <person name="Land M.L."/>
            <person name="Hauser L."/>
            <person name="Kyrpides N."/>
            <person name="Mikhailova N."/>
            <person name="Ye Q."/>
            <person name="Zhou J."/>
            <person name="Richardson P."/>
            <person name="Fields M.W."/>
        </authorList>
    </citation>
    <scope>NUCLEOTIDE SEQUENCE [LARGE SCALE GENOMIC DNA]</scope>
    <source>
        <strain evidence="6">QYMF</strain>
    </source>
</reference>
<dbReference type="EMBL" id="CP000724">
    <property type="protein sequence ID" value="ABR48662.1"/>
    <property type="molecule type" value="Genomic_DNA"/>
</dbReference>
<dbReference type="PIRSF" id="PIRSF005578">
    <property type="entry name" value="TlyA"/>
    <property type="match status" value="1"/>
</dbReference>
<dbReference type="eggNOG" id="COG1189">
    <property type="taxonomic scope" value="Bacteria"/>
</dbReference>
<dbReference type="Gene3D" id="3.10.290.10">
    <property type="entry name" value="RNA-binding S4 domain"/>
    <property type="match status" value="1"/>
</dbReference>
<dbReference type="HOGENOM" id="CLU_058015_3_0_9"/>
<dbReference type="Gene3D" id="3.40.50.150">
    <property type="entry name" value="Vaccinia Virus protein VP39"/>
    <property type="match status" value="1"/>
</dbReference>
<evidence type="ECO:0000313" key="5">
    <source>
        <dbReference type="EMBL" id="ABR48662.1"/>
    </source>
</evidence>
<dbReference type="OrthoDB" id="9784736at2"/>
<dbReference type="SUPFAM" id="SSF55174">
    <property type="entry name" value="Alpha-L RNA-binding motif"/>
    <property type="match status" value="1"/>
</dbReference>
<organism evidence="5 6">
    <name type="scientific">Alkaliphilus metalliredigens (strain QYMF)</name>
    <dbReference type="NCBI Taxonomy" id="293826"/>
    <lineage>
        <taxon>Bacteria</taxon>
        <taxon>Bacillati</taxon>
        <taxon>Bacillota</taxon>
        <taxon>Clostridia</taxon>
        <taxon>Peptostreptococcales</taxon>
        <taxon>Natronincolaceae</taxon>
        <taxon>Alkaliphilus</taxon>
    </lineage>
</organism>
<comment type="similarity">
    <text evidence="2">Belongs to the TlyA family.</text>
</comment>
<dbReference type="Pfam" id="PF01479">
    <property type="entry name" value="S4"/>
    <property type="match status" value="1"/>
</dbReference>
<feature type="domain" description="RNA-binding S4" evidence="4">
    <location>
        <begin position="5"/>
        <end position="70"/>
    </location>
</feature>
<accession>A6TR44</accession>
<dbReference type="PROSITE" id="PS50889">
    <property type="entry name" value="S4"/>
    <property type="match status" value="1"/>
</dbReference>
<dbReference type="SMART" id="SM00363">
    <property type="entry name" value="S4"/>
    <property type="match status" value="1"/>
</dbReference>
<keyword evidence="6" id="KW-1185">Reference proteome</keyword>
<dbReference type="GO" id="GO:0008168">
    <property type="term" value="F:methyltransferase activity"/>
    <property type="evidence" value="ECO:0007669"/>
    <property type="project" value="InterPro"/>
</dbReference>
<dbReference type="NCBIfam" id="TIGR00478">
    <property type="entry name" value="tly"/>
    <property type="match status" value="1"/>
</dbReference>
<dbReference type="GO" id="GO:0032259">
    <property type="term" value="P:methylation"/>
    <property type="evidence" value="ECO:0007669"/>
    <property type="project" value="InterPro"/>
</dbReference>
<protein>
    <submittedName>
        <fullName evidence="5">Hemolysin A</fullName>
    </submittedName>
</protein>
<dbReference type="Proteomes" id="UP000001572">
    <property type="component" value="Chromosome"/>
</dbReference>
<evidence type="ECO:0000256" key="3">
    <source>
        <dbReference type="PROSITE-ProRule" id="PRU00182"/>
    </source>
</evidence>
<dbReference type="InterPro" id="IPR036986">
    <property type="entry name" value="S4_RNA-bd_sf"/>
</dbReference>
<dbReference type="AlphaFoldDB" id="A6TR44"/>
<gene>
    <name evidence="5" type="ordered locus">Amet_2509</name>
</gene>
<dbReference type="InterPro" id="IPR002877">
    <property type="entry name" value="RNA_MeTrfase_FtsJ_dom"/>
</dbReference>
<sequence length="267" mass="29933">MGKKVRIDLRLVEEGYFDSRERAKSSIMAGVVLVDQQVIDKPGTKVDEDLPIKIKGNPIPYVSRGGLKLQKAMEEFQLNLQNKVCMDIGASTGGFTDCMLQKGAKKVYAIDVGYGQLDWKLRQDERVISMERTNIRYVTPTDITEEPDFASVDVSFISLRLVLPVIKNLLCSNGEIIALIKPQFEAGREKVGKKGVVRDIQVHEEVVKEIYDFAKEHELYTHGLSYSPIKGPEGNIEYLIYLKTNSEGSIISEDQIKAVVQASHSQL</sequence>
<evidence type="ECO:0000256" key="1">
    <source>
        <dbReference type="ARBA" id="ARBA00022884"/>
    </source>
</evidence>
<dbReference type="KEGG" id="amt:Amet_2509"/>
<dbReference type="CDD" id="cd00165">
    <property type="entry name" value="S4"/>
    <property type="match status" value="1"/>
</dbReference>
<proteinExistence type="inferred from homology"/>
<dbReference type="Pfam" id="PF01728">
    <property type="entry name" value="FtsJ"/>
    <property type="match status" value="1"/>
</dbReference>
<dbReference type="PANTHER" id="PTHR32319">
    <property type="entry name" value="BACTERIAL HEMOLYSIN-LIKE PROTEIN"/>
    <property type="match status" value="1"/>
</dbReference>